<dbReference type="GO" id="GO:0003677">
    <property type="term" value="F:DNA binding"/>
    <property type="evidence" value="ECO:0007669"/>
    <property type="project" value="UniProtKB-KW"/>
</dbReference>
<evidence type="ECO:0000256" key="1">
    <source>
        <dbReference type="ARBA" id="ARBA00023015"/>
    </source>
</evidence>
<dbReference type="InterPro" id="IPR039418">
    <property type="entry name" value="LexA-like"/>
</dbReference>
<dbReference type="InterPro" id="IPR015927">
    <property type="entry name" value="Peptidase_S24_S26A/B/C"/>
</dbReference>
<evidence type="ECO:0000313" key="5">
    <source>
        <dbReference type="EMBL" id="AQW87181.1"/>
    </source>
</evidence>
<name>A0A1S6U603_9BACT</name>
<dbReference type="InterPro" id="IPR010982">
    <property type="entry name" value="Lambda_DNA-bd_dom_sf"/>
</dbReference>
<dbReference type="SUPFAM" id="SSF47413">
    <property type="entry name" value="lambda repressor-like DNA-binding domains"/>
    <property type="match status" value="1"/>
</dbReference>
<dbReference type="Proteomes" id="UP000190868">
    <property type="component" value="Chromosome"/>
</dbReference>
<protein>
    <submittedName>
        <fullName evidence="5">Transcriptional regulator, XRE family (Peptidase S24 LexA-like domain)</fullName>
    </submittedName>
</protein>
<evidence type="ECO:0000256" key="3">
    <source>
        <dbReference type="ARBA" id="ARBA00023163"/>
    </source>
</evidence>
<dbReference type="EMBL" id="CP017258">
    <property type="protein sequence ID" value="AQW87181.1"/>
    <property type="molecule type" value="Genomic_DNA"/>
</dbReference>
<dbReference type="PROSITE" id="PS50943">
    <property type="entry name" value="HTH_CROC1"/>
    <property type="match status" value="1"/>
</dbReference>
<dbReference type="PANTHER" id="PTHR40661">
    <property type="match status" value="1"/>
</dbReference>
<dbReference type="PANTHER" id="PTHR40661:SF3">
    <property type="entry name" value="FELS-1 PROPHAGE TRANSCRIPTIONAL REGULATOR"/>
    <property type="match status" value="1"/>
</dbReference>
<dbReference type="Pfam" id="PF00717">
    <property type="entry name" value="Peptidase_S24"/>
    <property type="match status" value="1"/>
</dbReference>
<reference evidence="6" key="1">
    <citation type="submission" date="2016-09" db="EMBL/GenBank/DDBJ databases">
        <title>Comparative genomics of the Campylobacter concisus group.</title>
        <authorList>
            <person name="Miller W.G."/>
            <person name="Yee E."/>
            <person name="Chapman M.H."/>
            <person name="Huynh S."/>
            <person name="Bono J.L."/>
            <person name="On S.L.W."/>
            <person name="StLeger J."/>
            <person name="Foster G."/>
            <person name="Parker C.T."/>
        </authorList>
    </citation>
    <scope>NUCLEOTIDE SEQUENCE [LARGE SCALE GENOMIC DNA]</scope>
    <source>
        <strain evidence="6">RM18021</strain>
    </source>
</reference>
<gene>
    <name evidence="5" type="ORF">CPIN18021_0334</name>
</gene>
<dbReference type="Gene3D" id="2.10.109.10">
    <property type="entry name" value="Umud Fragment, subunit A"/>
    <property type="match status" value="1"/>
</dbReference>
<sequence>MSLSNKIKKARKQANLTQLQLSKLLGINRASITQYETDVAIPPVATLKLIADACGVAMTFFFDDELEINRQIVKQELKNNFAKYADLIPNQAQIKNTVFLPKSEMVIGAGAEGTFDLSLFESETRIAVDKKFIKGLNPANLKLFEVVGDSMFPEYDEGDLAIVDMVNHRYDFIKIAGIYIVRVGDVIYIKRVEFLPENAVKLISLNSKYGDMYPHKDGYECEILGKVCGKIKFEISKGLTFSDSGIK</sequence>
<organism evidence="5 6">
    <name type="scientific">Campylobacter pinnipediorum subsp. caledonicus</name>
    <dbReference type="NCBI Taxonomy" id="1874362"/>
    <lineage>
        <taxon>Bacteria</taxon>
        <taxon>Pseudomonadati</taxon>
        <taxon>Campylobacterota</taxon>
        <taxon>Epsilonproteobacteria</taxon>
        <taxon>Campylobacterales</taxon>
        <taxon>Campylobacteraceae</taxon>
        <taxon>Campylobacter</taxon>
    </lineage>
</organism>
<feature type="domain" description="HTH cro/C1-type" evidence="4">
    <location>
        <begin position="7"/>
        <end position="61"/>
    </location>
</feature>
<evidence type="ECO:0000313" key="6">
    <source>
        <dbReference type="Proteomes" id="UP000190868"/>
    </source>
</evidence>
<dbReference type="CDD" id="cd00093">
    <property type="entry name" value="HTH_XRE"/>
    <property type="match status" value="1"/>
</dbReference>
<accession>A0A1S6U603</accession>
<dbReference type="CDD" id="cd06529">
    <property type="entry name" value="S24_LexA-like"/>
    <property type="match status" value="1"/>
</dbReference>
<dbReference type="SUPFAM" id="SSF51306">
    <property type="entry name" value="LexA/Signal peptidase"/>
    <property type="match status" value="1"/>
</dbReference>
<dbReference type="InterPro" id="IPR001387">
    <property type="entry name" value="Cro/C1-type_HTH"/>
</dbReference>
<dbReference type="Pfam" id="PF01381">
    <property type="entry name" value="HTH_3"/>
    <property type="match status" value="1"/>
</dbReference>
<keyword evidence="6" id="KW-1185">Reference proteome</keyword>
<keyword evidence="1" id="KW-0805">Transcription regulation</keyword>
<keyword evidence="3" id="KW-0804">Transcription</keyword>
<evidence type="ECO:0000259" key="4">
    <source>
        <dbReference type="PROSITE" id="PS50943"/>
    </source>
</evidence>
<proteinExistence type="predicted"/>
<dbReference type="InterPro" id="IPR036286">
    <property type="entry name" value="LexA/Signal_pep-like_sf"/>
</dbReference>
<dbReference type="Gene3D" id="1.10.260.40">
    <property type="entry name" value="lambda repressor-like DNA-binding domains"/>
    <property type="match status" value="1"/>
</dbReference>
<dbReference type="RefSeq" id="WP_078424267.1">
    <property type="nucleotide sequence ID" value="NZ_CP017258.1"/>
</dbReference>
<evidence type="ECO:0000256" key="2">
    <source>
        <dbReference type="ARBA" id="ARBA00023125"/>
    </source>
</evidence>
<dbReference type="AlphaFoldDB" id="A0A1S6U603"/>
<dbReference type="SMART" id="SM00530">
    <property type="entry name" value="HTH_XRE"/>
    <property type="match status" value="1"/>
</dbReference>
<keyword evidence="2" id="KW-0238">DNA-binding</keyword>